<sequence>MSFRFGSYLACIVALTVVVAAQKGQYNYDSAQPSPSGAFTSSPSAVVGDASFVDGRMCAGVVVKDHNDTFIFGASKSGFAIDACDAETVANWEACCWLERAGVSKALFESDCLVAVHNMMDAEFEVD</sequence>
<dbReference type="EMBL" id="WHWC01000002">
    <property type="protein sequence ID" value="KAG8388731.1"/>
    <property type="molecule type" value="Genomic_DNA"/>
</dbReference>
<dbReference type="AlphaFoldDB" id="A0AAV6Y0J3"/>
<feature type="chain" id="PRO_5043451095" description="RNase H type-1 domain-containing protein" evidence="1">
    <location>
        <begin position="22"/>
        <end position="127"/>
    </location>
</feature>
<keyword evidence="1" id="KW-0732">Signal</keyword>
<keyword evidence="3" id="KW-1185">Reference proteome</keyword>
<evidence type="ECO:0008006" key="4">
    <source>
        <dbReference type="Google" id="ProtNLM"/>
    </source>
</evidence>
<evidence type="ECO:0000256" key="1">
    <source>
        <dbReference type="SAM" id="SignalP"/>
    </source>
</evidence>
<name>A0AAV6Y0J3_9LAMI</name>
<evidence type="ECO:0000313" key="3">
    <source>
        <dbReference type="Proteomes" id="UP000826271"/>
    </source>
</evidence>
<gene>
    <name evidence="2" type="ORF">BUALT_Bualt02G0155800</name>
</gene>
<feature type="signal peptide" evidence="1">
    <location>
        <begin position="1"/>
        <end position="21"/>
    </location>
</feature>
<reference evidence="2" key="1">
    <citation type="submission" date="2019-10" db="EMBL/GenBank/DDBJ databases">
        <authorList>
            <person name="Zhang R."/>
            <person name="Pan Y."/>
            <person name="Wang J."/>
            <person name="Ma R."/>
            <person name="Yu S."/>
        </authorList>
    </citation>
    <scope>NUCLEOTIDE SEQUENCE</scope>
    <source>
        <strain evidence="2">LA-IB0</strain>
        <tissue evidence="2">Leaf</tissue>
    </source>
</reference>
<evidence type="ECO:0000313" key="2">
    <source>
        <dbReference type="EMBL" id="KAG8388731.1"/>
    </source>
</evidence>
<protein>
    <recommendedName>
        <fullName evidence="4">RNase H type-1 domain-containing protein</fullName>
    </recommendedName>
</protein>
<organism evidence="2 3">
    <name type="scientific">Buddleja alternifolia</name>
    <dbReference type="NCBI Taxonomy" id="168488"/>
    <lineage>
        <taxon>Eukaryota</taxon>
        <taxon>Viridiplantae</taxon>
        <taxon>Streptophyta</taxon>
        <taxon>Embryophyta</taxon>
        <taxon>Tracheophyta</taxon>
        <taxon>Spermatophyta</taxon>
        <taxon>Magnoliopsida</taxon>
        <taxon>eudicotyledons</taxon>
        <taxon>Gunneridae</taxon>
        <taxon>Pentapetalae</taxon>
        <taxon>asterids</taxon>
        <taxon>lamiids</taxon>
        <taxon>Lamiales</taxon>
        <taxon>Scrophulariaceae</taxon>
        <taxon>Buddlejeae</taxon>
        <taxon>Buddleja</taxon>
    </lineage>
</organism>
<comment type="caution">
    <text evidence="2">The sequence shown here is derived from an EMBL/GenBank/DDBJ whole genome shotgun (WGS) entry which is preliminary data.</text>
</comment>
<accession>A0AAV6Y0J3</accession>
<proteinExistence type="predicted"/>
<dbReference type="Proteomes" id="UP000826271">
    <property type="component" value="Unassembled WGS sequence"/>
</dbReference>